<name>A0A845GH45_9BURK</name>
<dbReference type="EMBL" id="WWCX01000001">
    <property type="protein sequence ID" value="MYM92606.1"/>
    <property type="molecule type" value="Genomic_DNA"/>
</dbReference>
<evidence type="ECO:0000313" key="1">
    <source>
        <dbReference type="EMBL" id="MYM92606.1"/>
    </source>
</evidence>
<organism evidence="1 2">
    <name type="scientific">Duganella vulcania</name>
    <dbReference type="NCBI Taxonomy" id="2692166"/>
    <lineage>
        <taxon>Bacteria</taxon>
        <taxon>Pseudomonadati</taxon>
        <taxon>Pseudomonadota</taxon>
        <taxon>Betaproteobacteria</taxon>
        <taxon>Burkholderiales</taxon>
        <taxon>Oxalobacteraceae</taxon>
        <taxon>Telluria group</taxon>
        <taxon>Duganella</taxon>
    </lineage>
</organism>
<accession>A0A845GH45</accession>
<reference evidence="1" key="1">
    <citation type="submission" date="2019-12" db="EMBL/GenBank/DDBJ databases">
        <title>Novel species isolated from a subtropical stream in China.</title>
        <authorList>
            <person name="Lu H."/>
        </authorList>
    </citation>
    <scope>NUCLEOTIDE SEQUENCE [LARGE SCALE GENOMIC DNA]</scope>
    <source>
        <strain evidence="1">FT81W</strain>
    </source>
</reference>
<proteinExistence type="predicted"/>
<protein>
    <submittedName>
        <fullName evidence="1">Uncharacterized protein</fullName>
    </submittedName>
</protein>
<dbReference type="Proteomes" id="UP000447355">
    <property type="component" value="Unassembled WGS sequence"/>
</dbReference>
<evidence type="ECO:0000313" key="2">
    <source>
        <dbReference type="Proteomes" id="UP000447355"/>
    </source>
</evidence>
<comment type="caution">
    <text evidence="1">The sequence shown here is derived from an EMBL/GenBank/DDBJ whole genome shotgun (WGS) entry which is preliminary data.</text>
</comment>
<dbReference type="AlphaFoldDB" id="A0A845GH45"/>
<sequence>MAHIPDYRLPGTMVRRLMRKHCVTIRSLSQKYNVTMKRVRQVRADGARGFAASEWHYMITGSWLDGSSVQA</sequence>
<dbReference type="RefSeq" id="WP_161081866.1">
    <property type="nucleotide sequence ID" value="NZ_WWCX01000001.1"/>
</dbReference>
<gene>
    <name evidence="1" type="ORF">GTP90_01880</name>
</gene>